<comment type="similarity">
    <text evidence="6">Belongs to the dicarboxylate/amino acid:cation symporter (DAACS) (TC 2.A.23) family.</text>
</comment>
<evidence type="ECO:0000256" key="6">
    <source>
        <dbReference type="RuleBase" id="RU361216"/>
    </source>
</evidence>
<evidence type="ECO:0000256" key="2">
    <source>
        <dbReference type="ARBA" id="ARBA00022448"/>
    </source>
</evidence>
<dbReference type="InterPro" id="IPR001991">
    <property type="entry name" value="Na-dicarboxylate_symporter"/>
</dbReference>
<dbReference type="EMBL" id="CP111024">
    <property type="protein sequence ID" value="WAR22780.1"/>
    <property type="molecule type" value="Genomic_DNA"/>
</dbReference>
<dbReference type="PANTHER" id="PTHR11958">
    <property type="entry name" value="SODIUM/DICARBOXYLATE SYMPORTER-RELATED"/>
    <property type="match status" value="1"/>
</dbReference>
<keyword evidence="3 6" id="KW-0812">Transmembrane</keyword>
<accession>A0ABY7FKP0</accession>
<sequence>MDRQPLLETSTEKQSTAGRCGKCLQVLRRQLLIVCLVLALVLGASVGAALRSLDPPLSSRQIIYLRFPGDLLMNMLSFLIVPLIASSLVSGLASLDTQSSGKIGLRAVVYYLMTTLAAVVLGIILCVSIQPGTRGGEPEVTPEDDVTVVNTADTFLDLIRQCFPDNIVEMCFRKTVTEQVLRPNGTNVSMTTVQNDTGGETVPSVYDPVPVKTDGVNVLGLVVFSILLGVVTGHLGDRGRPILIAAQAVCDATMCLVQLVIWYSPVGILCLIAAKLVEIEDLARTFQQLSFYFLTVTAGLLVHAGATLPLIYLAVVRKNPYRYLLGVLEPLVTALATSSSSATMPVTMRCLEVNNHVDPRVVKFVIPVGATVNMDGTALYEAVAAIFIGQMRGFHMDIGRIVTISITATAAAIGAAGVPQAGLVTMVIVLSAVGFPVDDVALILAVDWLLDRIRTAVNVLGDAFGAGIVHHLSKAELRILDQQNIALPEDDVIITVEHEPRESTSLLQDDELKNKYSATKCHDKKFVDVNTFISTKL</sequence>
<dbReference type="Pfam" id="PF00375">
    <property type="entry name" value="SDF"/>
    <property type="match status" value="1"/>
</dbReference>
<evidence type="ECO:0000313" key="8">
    <source>
        <dbReference type="Proteomes" id="UP001164746"/>
    </source>
</evidence>
<dbReference type="SUPFAM" id="SSF118215">
    <property type="entry name" value="Proton glutamate symport protein"/>
    <property type="match status" value="1"/>
</dbReference>
<evidence type="ECO:0000256" key="3">
    <source>
        <dbReference type="ARBA" id="ARBA00022692"/>
    </source>
</evidence>
<protein>
    <recommendedName>
        <fullName evidence="6">Amino acid transporter</fullName>
    </recommendedName>
</protein>
<feature type="transmembrane region" description="Helical" evidence="6">
    <location>
        <begin position="424"/>
        <end position="450"/>
    </location>
</feature>
<organism evidence="7 8">
    <name type="scientific">Mya arenaria</name>
    <name type="common">Soft-shell clam</name>
    <dbReference type="NCBI Taxonomy" id="6604"/>
    <lineage>
        <taxon>Eukaryota</taxon>
        <taxon>Metazoa</taxon>
        <taxon>Spiralia</taxon>
        <taxon>Lophotrochozoa</taxon>
        <taxon>Mollusca</taxon>
        <taxon>Bivalvia</taxon>
        <taxon>Autobranchia</taxon>
        <taxon>Heteroconchia</taxon>
        <taxon>Euheterodonta</taxon>
        <taxon>Imparidentia</taxon>
        <taxon>Neoheterodontei</taxon>
        <taxon>Myida</taxon>
        <taxon>Myoidea</taxon>
        <taxon>Myidae</taxon>
        <taxon>Mya</taxon>
    </lineage>
</organism>
<evidence type="ECO:0000256" key="4">
    <source>
        <dbReference type="ARBA" id="ARBA00022989"/>
    </source>
</evidence>
<dbReference type="InterPro" id="IPR050746">
    <property type="entry name" value="DAACS"/>
</dbReference>
<dbReference type="PRINTS" id="PR00173">
    <property type="entry name" value="EDTRNSPORT"/>
</dbReference>
<keyword evidence="4 6" id="KW-1133">Transmembrane helix</keyword>
<name>A0ABY7FKP0_MYAAR</name>
<feature type="transmembrane region" description="Helical" evidence="6">
    <location>
        <begin position="289"/>
        <end position="315"/>
    </location>
</feature>
<comment type="subcellular location">
    <subcellularLocation>
        <location evidence="1 6">Membrane</location>
        <topology evidence="1 6">Multi-pass membrane protein</topology>
    </subcellularLocation>
</comment>
<feature type="transmembrane region" description="Helical" evidence="6">
    <location>
        <begin position="71"/>
        <end position="95"/>
    </location>
</feature>
<proteinExistence type="inferred from homology"/>
<keyword evidence="8" id="KW-1185">Reference proteome</keyword>
<feature type="transmembrane region" description="Helical" evidence="6">
    <location>
        <begin position="216"/>
        <end position="235"/>
    </location>
</feature>
<gene>
    <name evidence="7" type="ORF">MAR_036449</name>
</gene>
<feature type="transmembrane region" description="Helical" evidence="6">
    <location>
        <begin position="107"/>
        <end position="130"/>
    </location>
</feature>
<feature type="transmembrane region" description="Helical" evidence="6">
    <location>
        <begin position="398"/>
        <end position="418"/>
    </location>
</feature>
<evidence type="ECO:0000313" key="7">
    <source>
        <dbReference type="EMBL" id="WAR22780.1"/>
    </source>
</evidence>
<keyword evidence="2 6" id="KW-0813">Transport</keyword>
<keyword evidence="6" id="KW-0769">Symport</keyword>
<reference evidence="7" key="1">
    <citation type="submission" date="2022-11" db="EMBL/GenBank/DDBJ databases">
        <title>Centuries of genome instability and evolution in soft-shell clam transmissible cancer (bioRxiv).</title>
        <authorList>
            <person name="Hart S.F.M."/>
            <person name="Yonemitsu M.A."/>
            <person name="Giersch R.M."/>
            <person name="Beal B.F."/>
            <person name="Arriagada G."/>
            <person name="Davis B.W."/>
            <person name="Ostrander E.A."/>
            <person name="Goff S.P."/>
            <person name="Metzger M.J."/>
        </authorList>
    </citation>
    <scope>NUCLEOTIDE SEQUENCE</scope>
    <source>
        <strain evidence="7">MELC-2E11</strain>
        <tissue evidence="7">Siphon/mantle</tissue>
    </source>
</reference>
<dbReference type="Proteomes" id="UP001164746">
    <property type="component" value="Chromosome 13"/>
</dbReference>
<feature type="transmembrane region" description="Helical" evidence="6">
    <location>
        <begin position="31"/>
        <end position="51"/>
    </location>
</feature>
<dbReference type="InterPro" id="IPR036458">
    <property type="entry name" value="Na:dicarbo_symporter_sf"/>
</dbReference>
<feature type="transmembrane region" description="Helical" evidence="6">
    <location>
        <begin position="256"/>
        <end position="277"/>
    </location>
</feature>
<dbReference type="Gene3D" id="1.10.3860.10">
    <property type="entry name" value="Sodium:dicarboxylate symporter"/>
    <property type="match status" value="1"/>
</dbReference>
<evidence type="ECO:0000256" key="1">
    <source>
        <dbReference type="ARBA" id="ARBA00004141"/>
    </source>
</evidence>
<keyword evidence="5 6" id="KW-0472">Membrane</keyword>
<dbReference type="PANTHER" id="PTHR11958:SF63">
    <property type="entry name" value="AMINO ACID TRANSPORTER"/>
    <property type="match status" value="1"/>
</dbReference>
<evidence type="ECO:0000256" key="5">
    <source>
        <dbReference type="ARBA" id="ARBA00023136"/>
    </source>
</evidence>